<comment type="caution">
    <text evidence="4">The sequence shown here is derived from an EMBL/GenBank/DDBJ whole genome shotgun (WGS) entry which is preliminary data.</text>
</comment>
<protein>
    <recommendedName>
        <fullName evidence="5">Gamma-glutamyltransferase</fullName>
    </recommendedName>
</protein>
<dbReference type="SUPFAM" id="SSF56235">
    <property type="entry name" value="N-terminal nucleophile aminohydrolases (Ntn hydrolases)"/>
    <property type="match status" value="1"/>
</dbReference>
<dbReference type="InterPro" id="IPR051792">
    <property type="entry name" value="GGT_bact"/>
</dbReference>
<keyword evidence="3" id="KW-0865">Zymogen</keyword>
<sequence>IYKGTCEELISKKYAKQIVFQIMPDSLLDFYPFGRFDEKKNDQGNTTHVCVIDKKGNIVSLTQSINHFFGTGIVPENTGFLLNNIMYDFSRDLSSPNALGPYRRPLSSMSPLIMFKKEKPFLILGSPGGTRIFSSLTQIIINIIDFDMSLDEAIEAPRFFTYSSQGKPRSISLESRFPEKTYETLKNMGHSIRIREAFDKYFGGAQGILILQDKKVILGGADSRRDGYGAGY</sequence>
<keyword evidence="2" id="KW-0378">Hydrolase</keyword>
<evidence type="ECO:0000313" key="4">
    <source>
        <dbReference type="EMBL" id="GAH75800.1"/>
    </source>
</evidence>
<dbReference type="PANTHER" id="PTHR43199">
    <property type="entry name" value="GLUTATHIONE HYDROLASE"/>
    <property type="match status" value="1"/>
</dbReference>
<proteinExistence type="predicted"/>
<dbReference type="InterPro" id="IPR043137">
    <property type="entry name" value="GGT_ssub_C"/>
</dbReference>
<accession>X1J2Q1</accession>
<name>X1J2Q1_9ZZZZ</name>
<organism evidence="4">
    <name type="scientific">marine sediment metagenome</name>
    <dbReference type="NCBI Taxonomy" id="412755"/>
    <lineage>
        <taxon>unclassified sequences</taxon>
        <taxon>metagenomes</taxon>
        <taxon>ecological metagenomes</taxon>
    </lineage>
</organism>
<dbReference type="GO" id="GO:0016787">
    <property type="term" value="F:hydrolase activity"/>
    <property type="evidence" value="ECO:0007669"/>
    <property type="project" value="UniProtKB-KW"/>
</dbReference>
<evidence type="ECO:0000256" key="1">
    <source>
        <dbReference type="ARBA" id="ARBA00022679"/>
    </source>
</evidence>
<dbReference type="EMBL" id="BARU01027669">
    <property type="protein sequence ID" value="GAH75800.1"/>
    <property type="molecule type" value="Genomic_DNA"/>
</dbReference>
<reference evidence="4" key="1">
    <citation type="journal article" date="2014" name="Front. Microbiol.">
        <title>High frequency of phylogenetically diverse reductive dehalogenase-homologous genes in deep subseafloor sedimentary metagenomes.</title>
        <authorList>
            <person name="Kawai M."/>
            <person name="Futagami T."/>
            <person name="Toyoda A."/>
            <person name="Takaki Y."/>
            <person name="Nishi S."/>
            <person name="Hori S."/>
            <person name="Arai W."/>
            <person name="Tsubouchi T."/>
            <person name="Morono Y."/>
            <person name="Uchiyama I."/>
            <person name="Ito T."/>
            <person name="Fujiyama A."/>
            <person name="Inagaki F."/>
            <person name="Takami H."/>
        </authorList>
    </citation>
    <scope>NUCLEOTIDE SEQUENCE</scope>
    <source>
        <strain evidence="4">Expedition CK06-06</strain>
    </source>
</reference>
<evidence type="ECO:0000256" key="2">
    <source>
        <dbReference type="ARBA" id="ARBA00022801"/>
    </source>
</evidence>
<keyword evidence="1" id="KW-0808">Transferase</keyword>
<evidence type="ECO:0000256" key="3">
    <source>
        <dbReference type="ARBA" id="ARBA00023145"/>
    </source>
</evidence>
<dbReference type="GO" id="GO:0016740">
    <property type="term" value="F:transferase activity"/>
    <property type="evidence" value="ECO:0007669"/>
    <property type="project" value="UniProtKB-KW"/>
</dbReference>
<gene>
    <name evidence="4" type="ORF">S03H2_44270</name>
</gene>
<dbReference type="Gene3D" id="3.60.20.40">
    <property type="match status" value="1"/>
</dbReference>
<feature type="non-terminal residue" evidence="4">
    <location>
        <position position="1"/>
    </location>
</feature>
<dbReference type="Pfam" id="PF01019">
    <property type="entry name" value="G_glu_transpept"/>
    <property type="match status" value="1"/>
</dbReference>
<dbReference type="PRINTS" id="PR01210">
    <property type="entry name" value="GGTRANSPTASE"/>
</dbReference>
<dbReference type="AlphaFoldDB" id="X1J2Q1"/>
<evidence type="ECO:0008006" key="5">
    <source>
        <dbReference type="Google" id="ProtNLM"/>
    </source>
</evidence>
<dbReference type="InterPro" id="IPR029055">
    <property type="entry name" value="Ntn_hydrolases_N"/>
</dbReference>
<dbReference type="PANTHER" id="PTHR43199:SF1">
    <property type="entry name" value="GLUTATHIONE HYDROLASE PROENZYME"/>
    <property type="match status" value="1"/>
</dbReference>